<dbReference type="Gene3D" id="1.20.1220.20">
    <property type="entry name" value="Uncharcterised protein PF01724"/>
    <property type="match status" value="1"/>
</dbReference>
<evidence type="ECO:0000313" key="1">
    <source>
        <dbReference type="EMBL" id="QUS38461.1"/>
    </source>
</evidence>
<reference evidence="1 2" key="1">
    <citation type="submission" date="2019-02" db="EMBL/GenBank/DDBJ databases">
        <title>Emended description of the genus Rhodopseudomonas and description of Rhodopseudomonas albus sp. nov., a non-phototrophic, heavy-metal-tolerant bacterium isolated from garden soil.</title>
        <authorList>
            <person name="Bao Z."/>
            <person name="Cao W.W."/>
            <person name="Sato Y."/>
            <person name="Nishizawa T."/>
            <person name="Zhao J."/>
            <person name="Guo Y."/>
            <person name="Ohta H."/>
        </authorList>
    </citation>
    <scope>NUCLEOTIDE SEQUENCE [LARGE SCALE GENOMIC DNA]</scope>
    <source>
        <strain evidence="1 2">SK50-23</strain>
    </source>
</reference>
<organism evidence="1 2">
    <name type="scientific">Tardiphaga alba</name>
    <dbReference type="NCBI Taxonomy" id="340268"/>
    <lineage>
        <taxon>Bacteria</taxon>
        <taxon>Pseudomonadati</taxon>
        <taxon>Pseudomonadota</taxon>
        <taxon>Alphaproteobacteria</taxon>
        <taxon>Hyphomicrobiales</taxon>
        <taxon>Nitrobacteraceae</taxon>
        <taxon>Tardiphaga</taxon>
    </lineage>
</organism>
<protein>
    <submittedName>
        <fullName evidence="1">DUF29 domain-containing protein</fullName>
    </submittedName>
</protein>
<proteinExistence type="predicted"/>
<keyword evidence="2" id="KW-1185">Reference proteome</keyword>
<dbReference type="PANTHER" id="PTHR34235">
    <property type="entry name" value="SLR1203 PROTEIN-RELATED"/>
    <property type="match status" value="1"/>
</dbReference>
<dbReference type="EMBL" id="CP036498">
    <property type="protein sequence ID" value="QUS38461.1"/>
    <property type="molecule type" value="Genomic_DNA"/>
</dbReference>
<dbReference type="InterPro" id="IPR002636">
    <property type="entry name" value="DUF29"/>
</dbReference>
<dbReference type="RefSeq" id="WP_211912001.1">
    <property type="nucleotide sequence ID" value="NZ_CP036498.1"/>
</dbReference>
<dbReference type="Pfam" id="PF01724">
    <property type="entry name" value="DUF29"/>
    <property type="match status" value="1"/>
</dbReference>
<name>A0ABX8A485_9BRAD</name>
<sequence length="157" mass="18090">MDARTYELDFFEWTQQQAAALRSRPLDVNALDTERLAEEIEDMGREQIRRTSSFLVQMLVHLFKLHLDPKAPSVQRWFKEVLRFQADAVLSLSPGIKQRLDLDTIWRLAKRRTTAELARHNIVVKNLPDVCPLSLDAMLDVDFDTEKALQTIAAAIT</sequence>
<dbReference type="Proteomes" id="UP000682843">
    <property type="component" value="Chromosome"/>
</dbReference>
<accession>A0ABX8A485</accession>
<evidence type="ECO:0000313" key="2">
    <source>
        <dbReference type="Proteomes" id="UP000682843"/>
    </source>
</evidence>
<gene>
    <name evidence="1" type="ORF">RPMA_06130</name>
</gene>